<comment type="caution">
    <text evidence="2">The sequence shown here is derived from an EMBL/GenBank/DDBJ whole genome shotgun (WGS) entry which is preliminary data.</text>
</comment>
<dbReference type="Pfam" id="PF00089">
    <property type="entry name" value="Trypsin"/>
    <property type="match status" value="1"/>
</dbReference>
<dbReference type="GO" id="GO:0006508">
    <property type="term" value="P:proteolysis"/>
    <property type="evidence" value="ECO:0007669"/>
    <property type="project" value="InterPro"/>
</dbReference>
<accession>A0A8J2P8I3</accession>
<evidence type="ECO:0000259" key="1">
    <source>
        <dbReference type="Pfam" id="PF00089"/>
    </source>
</evidence>
<sequence length="67" mass="7634">MSTLNPAQIEVAVGEYYQNTESLKSNPRKIVRVTTIHPDYQDKNKIHDIAVLKLHDNISWSSTAQPQ</sequence>
<name>A0A8J2P8I3_9HEXA</name>
<proteinExistence type="predicted"/>
<dbReference type="OrthoDB" id="9448935at2759"/>
<evidence type="ECO:0000313" key="2">
    <source>
        <dbReference type="EMBL" id="CAG7818756.1"/>
    </source>
</evidence>
<evidence type="ECO:0000313" key="3">
    <source>
        <dbReference type="Proteomes" id="UP000708208"/>
    </source>
</evidence>
<organism evidence="2 3">
    <name type="scientific">Allacma fusca</name>
    <dbReference type="NCBI Taxonomy" id="39272"/>
    <lineage>
        <taxon>Eukaryota</taxon>
        <taxon>Metazoa</taxon>
        <taxon>Ecdysozoa</taxon>
        <taxon>Arthropoda</taxon>
        <taxon>Hexapoda</taxon>
        <taxon>Collembola</taxon>
        <taxon>Symphypleona</taxon>
        <taxon>Sminthuridae</taxon>
        <taxon>Allacma</taxon>
    </lineage>
</organism>
<keyword evidence="3" id="KW-1185">Reference proteome</keyword>
<dbReference type="GO" id="GO:0004252">
    <property type="term" value="F:serine-type endopeptidase activity"/>
    <property type="evidence" value="ECO:0007669"/>
    <property type="project" value="InterPro"/>
</dbReference>
<protein>
    <recommendedName>
        <fullName evidence="1">Peptidase S1 domain-containing protein</fullName>
    </recommendedName>
</protein>
<dbReference type="EMBL" id="CAJVCH010429551">
    <property type="protein sequence ID" value="CAG7818756.1"/>
    <property type="molecule type" value="Genomic_DNA"/>
</dbReference>
<dbReference type="InterPro" id="IPR001254">
    <property type="entry name" value="Trypsin_dom"/>
</dbReference>
<dbReference type="AlphaFoldDB" id="A0A8J2P8I3"/>
<reference evidence="2" key="1">
    <citation type="submission" date="2021-06" db="EMBL/GenBank/DDBJ databases">
        <authorList>
            <person name="Hodson N. C."/>
            <person name="Mongue J. A."/>
            <person name="Jaron S. K."/>
        </authorList>
    </citation>
    <scope>NUCLEOTIDE SEQUENCE</scope>
</reference>
<dbReference type="Proteomes" id="UP000708208">
    <property type="component" value="Unassembled WGS sequence"/>
</dbReference>
<feature type="domain" description="Peptidase S1" evidence="1">
    <location>
        <begin position="7"/>
        <end position="66"/>
    </location>
</feature>
<gene>
    <name evidence="2" type="ORF">AFUS01_LOCUS29239</name>
</gene>